<dbReference type="InterPro" id="IPR000160">
    <property type="entry name" value="GGDEF_dom"/>
</dbReference>
<dbReference type="PANTHER" id="PTHR45138">
    <property type="entry name" value="REGULATORY COMPONENTS OF SENSORY TRANSDUCTION SYSTEM"/>
    <property type="match status" value="1"/>
</dbReference>
<keyword evidence="1" id="KW-0175">Coiled coil</keyword>
<comment type="caution">
    <text evidence="3">The sequence shown here is derived from an EMBL/GenBank/DDBJ whole genome shotgun (WGS) entry which is preliminary data.</text>
</comment>
<name>A0ABW1G0H0_9ACTN</name>
<dbReference type="CDD" id="cd01949">
    <property type="entry name" value="GGDEF"/>
    <property type="match status" value="1"/>
</dbReference>
<evidence type="ECO:0000313" key="3">
    <source>
        <dbReference type="EMBL" id="MFC5907613.1"/>
    </source>
</evidence>
<gene>
    <name evidence="3" type="ORF">ACFP3V_10315</name>
</gene>
<evidence type="ECO:0000256" key="1">
    <source>
        <dbReference type="SAM" id="Coils"/>
    </source>
</evidence>
<organism evidence="3 4">
    <name type="scientific">Streptacidiphilus monticola</name>
    <dbReference type="NCBI Taxonomy" id="2161674"/>
    <lineage>
        <taxon>Bacteria</taxon>
        <taxon>Bacillati</taxon>
        <taxon>Actinomycetota</taxon>
        <taxon>Actinomycetes</taxon>
        <taxon>Kitasatosporales</taxon>
        <taxon>Streptomycetaceae</taxon>
        <taxon>Streptacidiphilus</taxon>
    </lineage>
</organism>
<dbReference type="PANTHER" id="PTHR45138:SF9">
    <property type="entry name" value="DIGUANYLATE CYCLASE DGCM-RELATED"/>
    <property type="match status" value="1"/>
</dbReference>
<dbReference type="SMART" id="SM00267">
    <property type="entry name" value="GGDEF"/>
    <property type="match status" value="1"/>
</dbReference>
<dbReference type="Proteomes" id="UP001596174">
    <property type="component" value="Unassembled WGS sequence"/>
</dbReference>
<dbReference type="RefSeq" id="WP_380582211.1">
    <property type="nucleotide sequence ID" value="NZ_JBHSQJ010000036.1"/>
</dbReference>
<dbReference type="EMBL" id="JBHSQJ010000036">
    <property type="protein sequence ID" value="MFC5907613.1"/>
    <property type="molecule type" value="Genomic_DNA"/>
</dbReference>
<dbReference type="InterPro" id="IPR050469">
    <property type="entry name" value="Diguanylate_Cyclase"/>
</dbReference>
<reference evidence="4" key="1">
    <citation type="journal article" date="2019" name="Int. J. Syst. Evol. Microbiol.">
        <title>The Global Catalogue of Microorganisms (GCM) 10K type strain sequencing project: providing services to taxonomists for standard genome sequencing and annotation.</title>
        <authorList>
            <consortium name="The Broad Institute Genomics Platform"/>
            <consortium name="The Broad Institute Genome Sequencing Center for Infectious Disease"/>
            <person name="Wu L."/>
            <person name="Ma J."/>
        </authorList>
    </citation>
    <scope>NUCLEOTIDE SEQUENCE [LARGE SCALE GENOMIC DNA]</scope>
    <source>
        <strain evidence="4">JCM 4816</strain>
    </source>
</reference>
<dbReference type="PROSITE" id="PS50887">
    <property type="entry name" value="GGDEF"/>
    <property type="match status" value="1"/>
</dbReference>
<feature type="coiled-coil region" evidence="1">
    <location>
        <begin position="31"/>
        <end position="61"/>
    </location>
</feature>
<dbReference type="Gene3D" id="3.30.70.270">
    <property type="match status" value="1"/>
</dbReference>
<dbReference type="InterPro" id="IPR043128">
    <property type="entry name" value="Rev_trsase/Diguanyl_cyclase"/>
</dbReference>
<dbReference type="SUPFAM" id="SSF55073">
    <property type="entry name" value="Nucleotide cyclase"/>
    <property type="match status" value="1"/>
</dbReference>
<feature type="domain" description="GGDEF" evidence="2">
    <location>
        <begin position="93"/>
        <end position="237"/>
    </location>
</feature>
<accession>A0ABW1G0H0</accession>
<dbReference type="NCBIfam" id="TIGR00254">
    <property type="entry name" value="GGDEF"/>
    <property type="match status" value="1"/>
</dbReference>
<proteinExistence type="predicted"/>
<dbReference type="InterPro" id="IPR029787">
    <property type="entry name" value="Nucleotide_cyclase"/>
</dbReference>
<keyword evidence="4" id="KW-1185">Reference proteome</keyword>
<protein>
    <submittedName>
        <fullName evidence="3">GGDEF domain-containing protein</fullName>
    </submittedName>
</protein>
<evidence type="ECO:0000259" key="2">
    <source>
        <dbReference type="PROSITE" id="PS50887"/>
    </source>
</evidence>
<sequence>MLHGIEDALALLCVPALLLAAGCCYLLARGRRRSGRQLRALRQQVARLESARAELERTSCTDALTGVWNYRYLQLALDREVARHDRRVRTQLPGVAVLLLEVDGFAALRREYGHQRAGSVLRDLALRLAMEVRAEDVFGRYGGEEFLVVLPDTDRAGAEAVAERLSWTVRRHPLALPAVPAGEGTGPAKDNGLRARVGIAVMPGDGSHSALLLKAVDSSLAERSHLRDSEGPVKSSA</sequence>
<dbReference type="Pfam" id="PF00990">
    <property type="entry name" value="GGDEF"/>
    <property type="match status" value="1"/>
</dbReference>
<evidence type="ECO:0000313" key="4">
    <source>
        <dbReference type="Proteomes" id="UP001596174"/>
    </source>
</evidence>